<dbReference type="SUPFAM" id="SSF55729">
    <property type="entry name" value="Acyl-CoA N-acyltransferases (Nat)"/>
    <property type="match status" value="1"/>
</dbReference>
<sequence length="393" mass="44206">MASNPRQTAEHQHLGAMTPPPAQRPRADADYVPPHLRHFVFHSQDDFYVSRHFDPLLLSHLMFEGFLPIASDFQGQCFLLPKLHRQRCVLLLQPGEPQHVPKSVRKRAKKYKLVLNRDFDGVVEGCHEKHGIPWLYPPIVESFKTLFQAGDEGVELFPGRKVRFFTVELYDVATDTLAAGELGYTVGSVYTSLTGFSKANGAGTVQLHALSKFLYLAGFKMWDLGMSMDYKMGLGARDLERDDFLEQLYKWRPHEVLMKLDESKNEGDVRVGVTVKALFDNTRLPTGTDATSEEVKGEKQEEEEKAGNKADGEKPKLDSSEKKKDAKEHEKEKVEGPTDEKREAGAKRKLSSDEERQGEEKKGKSEADMRSATEADAQVKEKGVADDHSTSSN</sequence>
<feature type="region of interest" description="Disordered" evidence="4">
    <location>
        <begin position="283"/>
        <end position="393"/>
    </location>
</feature>
<dbReference type="EMBL" id="BSXW01000182">
    <property type="protein sequence ID" value="GMF14115.1"/>
    <property type="molecule type" value="Genomic_DNA"/>
</dbReference>
<feature type="compositionally biased region" description="Basic and acidic residues" evidence="4">
    <location>
        <begin position="305"/>
        <end position="393"/>
    </location>
</feature>
<evidence type="ECO:0000313" key="5">
    <source>
        <dbReference type="EMBL" id="GMF14115.1"/>
    </source>
</evidence>
<dbReference type="Gene3D" id="3.40.630.70">
    <property type="entry name" value="Leucyl/phenylalanyl-tRNA-protein transferase, C-terminal domain"/>
    <property type="match status" value="1"/>
</dbReference>
<evidence type="ECO:0000256" key="4">
    <source>
        <dbReference type="SAM" id="MobiDB-lite"/>
    </source>
</evidence>
<feature type="region of interest" description="Disordered" evidence="4">
    <location>
        <begin position="1"/>
        <end position="29"/>
    </location>
</feature>
<name>A0A9W6WQZ8_9STRA</name>
<organism evidence="5 6">
    <name type="scientific">Phytophthora lilii</name>
    <dbReference type="NCBI Taxonomy" id="2077276"/>
    <lineage>
        <taxon>Eukaryota</taxon>
        <taxon>Sar</taxon>
        <taxon>Stramenopiles</taxon>
        <taxon>Oomycota</taxon>
        <taxon>Peronosporomycetes</taxon>
        <taxon>Peronosporales</taxon>
        <taxon>Peronosporaceae</taxon>
        <taxon>Phytophthora</taxon>
    </lineage>
</organism>
<dbReference type="Proteomes" id="UP001165083">
    <property type="component" value="Unassembled WGS sequence"/>
</dbReference>
<dbReference type="InterPro" id="IPR004616">
    <property type="entry name" value="Leu/Phe-tRNA_Trfase"/>
</dbReference>
<protein>
    <submittedName>
        <fullName evidence="5">Unnamed protein product</fullName>
    </submittedName>
</protein>
<keyword evidence="2" id="KW-0808">Transferase</keyword>
<dbReference type="AlphaFoldDB" id="A0A9W6WQZ8"/>
<proteinExistence type="predicted"/>
<keyword evidence="3" id="KW-0012">Acyltransferase</keyword>
<accession>A0A9W6WQZ8</accession>
<evidence type="ECO:0000256" key="1">
    <source>
        <dbReference type="ARBA" id="ARBA00022490"/>
    </source>
</evidence>
<evidence type="ECO:0000313" key="6">
    <source>
        <dbReference type="Proteomes" id="UP001165083"/>
    </source>
</evidence>
<dbReference type="GO" id="GO:0030163">
    <property type="term" value="P:protein catabolic process"/>
    <property type="evidence" value="ECO:0007669"/>
    <property type="project" value="InterPro"/>
</dbReference>
<keyword evidence="1" id="KW-0963">Cytoplasm</keyword>
<dbReference type="GO" id="GO:0008914">
    <property type="term" value="F:leucyl-tRNA--protein transferase activity"/>
    <property type="evidence" value="ECO:0007669"/>
    <property type="project" value="InterPro"/>
</dbReference>
<comment type="caution">
    <text evidence="5">The sequence shown here is derived from an EMBL/GenBank/DDBJ whole genome shotgun (WGS) entry which is preliminary data.</text>
</comment>
<dbReference type="FunFam" id="3.40.630.70:FF:000002">
    <property type="entry name" value="Leu/Phe-tRNA protein transferase"/>
    <property type="match status" value="1"/>
</dbReference>
<dbReference type="PANTHER" id="PTHR30098:SF2">
    <property type="entry name" value="LEUCYL_PHENYLALANYL-TRNA--PROTEIN TRANSFERASE"/>
    <property type="match status" value="1"/>
</dbReference>
<dbReference type="GO" id="GO:0005737">
    <property type="term" value="C:cytoplasm"/>
    <property type="evidence" value="ECO:0007669"/>
    <property type="project" value="TreeGrafter"/>
</dbReference>
<dbReference type="InterPro" id="IPR016181">
    <property type="entry name" value="Acyl_CoA_acyltransferase"/>
</dbReference>
<reference evidence="5" key="1">
    <citation type="submission" date="2023-04" db="EMBL/GenBank/DDBJ databases">
        <title>Phytophthora lilii NBRC 32176.</title>
        <authorList>
            <person name="Ichikawa N."/>
            <person name="Sato H."/>
            <person name="Tonouchi N."/>
        </authorList>
    </citation>
    <scope>NUCLEOTIDE SEQUENCE</scope>
    <source>
        <strain evidence="5">NBRC 32176</strain>
    </source>
</reference>
<gene>
    <name evidence="5" type="ORF">Plil01_000452100</name>
</gene>
<dbReference type="InterPro" id="IPR042203">
    <property type="entry name" value="Leu/Phe-tRNA_Trfase_C"/>
</dbReference>
<dbReference type="PANTHER" id="PTHR30098">
    <property type="entry name" value="LEUCYL/PHENYLALANYL-TRNA--PROTEIN TRANSFERASE"/>
    <property type="match status" value="1"/>
</dbReference>
<dbReference type="Pfam" id="PF03588">
    <property type="entry name" value="Leu_Phe_trans"/>
    <property type="match status" value="1"/>
</dbReference>
<evidence type="ECO:0000256" key="2">
    <source>
        <dbReference type="ARBA" id="ARBA00022679"/>
    </source>
</evidence>
<dbReference type="OrthoDB" id="2122564at2759"/>
<keyword evidence="6" id="KW-1185">Reference proteome</keyword>
<evidence type="ECO:0000256" key="3">
    <source>
        <dbReference type="ARBA" id="ARBA00023315"/>
    </source>
</evidence>